<feature type="region of interest" description="Disordered" evidence="1">
    <location>
        <begin position="1027"/>
        <end position="1095"/>
    </location>
</feature>
<dbReference type="EMBL" id="BQNB010015553">
    <property type="protein sequence ID" value="GJT41322.1"/>
    <property type="molecule type" value="Genomic_DNA"/>
</dbReference>
<feature type="domain" description="Integrase catalytic" evidence="2">
    <location>
        <begin position="1"/>
        <end position="94"/>
    </location>
</feature>
<evidence type="ECO:0000313" key="4">
    <source>
        <dbReference type="Proteomes" id="UP001151760"/>
    </source>
</evidence>
<feature type="compositionally biased region" description="Basic residues" evidence="1">
    <location>
        <begin position="934"/>
        <end position="945"/>
    </location>
</feature>
<accession>A0ABQ5DQB8</accession>
<organism evidence="3 4">
    <name type="scientific">Tanacetum coccineum</name>
    <dbReference type="NCBI Taxonomy" id="301880"/>
    <lineage>
        <taxon>Eukaryota</taxon>
        <taxon>Viridiplantae</taxon>
        <taxon>Streptophyta</taxon>
        <taxon>Embryophyta</taxon>
        <taxon>Tracheophyta</taxon>
        <taxon>Spermatophyta</taxon>
        <taxon>Magnoliopsida</taxon>
        <taxon>eudicotyledons</taxon>
        <taxon>Gunneridae</taxon>
        <taxon>Pentapetalae</taxon>
        <taxon>asterids</taxon>
        <taxon>campanulids</taxon>
        <taxon>Asterales</taxon>
        <taxon>Asteraceae</taxon>
        <taxon>Asteroideae</taxon>
        <taxon>Anthemideae</taxon>
        <taxon>Anthemidinae</taxon>
        <taxon>Tanacetum</taxon>
    </lineage>
</organism>
<dbReference type="InterPro" id="IPR001584">
    <property type="entry name" value="Integrase_cat-core"/>
</dbReference>
<evidence type="ECO:0000313" key="3">
    <source>
        <dbReference type="EMBL" id="GJT41322.1"/>
    </source>
</evidence>
<reference evidence="3" key="1">
    <citation type="journal article" date="2022" name="Int. J. Mol. Sci.">
        <title>Draft Genome of Tanacetum Coccineum: Genomic Comparison of Closely Related Tanacetum-Family Plants.</title>
        <authorList>
            <person name="Yamashiro T."/>
            <person name="Shiraishi A."/>
            <person name="Nakayama K."/>
            <person name="Satake H."/>
        </authorList>
    </citation>
    <scope>NUCLEOTIDE SEQUENCE</scope>
</reference>
<dbReference type="SUPFAM" id="SSF53098">
    <property type="entry name" value="Ribonuclease H-like"/>
    <property type="match status" value="1"/>
</dbReference>
<dbReference type="SUPFAM" id="SSF56672">
    <property type="entry name" value="DNA/RNA polymerases"/>
    <property type="match status" value="1"/>
</dbReference>
<feature type="compositionally biased region" description="Low complexity" evidence="1">
    <location>
        <begin position="1414"/>
        <end position="1430"/>
    </location>
</feature>
<dbReference type="InterPro" id="IPR036397">
    <property type="entry name" value="RNaseH_sf"/>
</dbReference>
<feature type="region of interest" description="Disordered" evidence="1">
    <location>
        <begin position="1375"/>
        <end position="1491"/>
    </location>
</feature>
<reference evidence="3" key="2">
    <citation type="submission" date="2022-01" db="EMBL/GenBank/DDBJ databases">
        <authorList>
            <person name="Yamashiro T."/>
            <person name="Shiraishi A."/>
            <person name="Satake H."/>
            <person name="Nakayama K."/>
        </authorList>
    </citation>
    <scope>NUCLEOTIDE SEQUENCE</scope>
</reference>
<dbReference type="InterPro" id="IPR013103">
    <property type="entry name" value="RVT_2"/>
</dbReference>
<dbReference type="Gene3D" id="3.30.420.10">
    <property type="entry name" value="Ribonuclease H-like superfamily/Ribonuclease H"/>
    <property type="match status" value="1"/>
</dbReference>
<dbReference type="InterPro" id="IPR012337">
    <property type="entry name" value="RNaseH-like_sf"/>
</dbReference>
<evidence type="ECO:0000259" key="2">
    <source>
        <dbReference type="PROSITE" id="PS50994"/>
    </source>
</evidence>
<keyword evidence="4" id="KW-1185">Reference proteome</keyword>
<feature type="compositionally biased region" description="Basic and acidic residues" evidence="1">
    <location>
        <begin position="1071"/>
        <end position="1091"/>
    </location>
</feature>
<proteinExistence type="predicted"/>
<sequence length="1500" mass="170051">MDLYGPMHVVIVNGKKYILFIVDDYSRFTWVKFLASKDEAPDFIIKFLKMIQIRLNATMRNICTDNGTKFVNQTLRDYYEQLMAMASEQSSLEPTLYEMTPATPMFDEFFSPPASVASLVHVQDALTPVELTISPSLTTVDQDAPSPKETHDLEVAHMSNDPYFGILIPETIYEESSSSVVIPTTMHLDAPILEHLSKWTKDHPLQNIIGDPSRLVSTRSNYTNKPYKVMVITIKWIYKVKLDELGGILKNKARLVAHGYRQEEGIDFAESFALVDRLEAVWIFFTFTSHMNMIVCHIDVKTTFLNGILREEVYVSQPDGFVDPDNPNHVYRLKKALYGLKHAPHVWYDLFSLFLLSQGFSKGTVDPTFFISRIGKDILLVQIYVDDIIFASTTTELCDKFSEILCSKFKMSMLGKSHFFLGLQISQSPRSIFLNQSKYALESLKKYGMESCDPVDTPMVEKSKLDKDPQGKAVDSTHYRGMVGTLMYLTSSRPNLNLVYVICMCARYQAWPTKKHLHAVKRIFRYLRGTVNRGLWYLKDSVIALTTFADADHAGCQDTRRSTSGSMQLLGDRLVSWTSKSQTSAAISSTKAEYTALSDCCTQHIDIRYHFIKEQVENGVVELYFVKTEYQLVDIFTKALCRERIEFLIDKLGMRSFTPETLKELADEEKEYKNINPIATQQAALDNALVPPKKRVKIERCNATIAFRKPQREERYPVTLEALKPSPWYPAFQITAEELGYSGKCNMLSAIHIDQMNQPWRTFAAIINRCISGKTTGLDRLRESQAQILWGMYNQKNVDYVALLWEDFMYQADNKEISSARKEQIPYPRFTKVIINHFNSKEKTISTRNRINLHTIRNDSLLGTLKFVSTTQDYQQYEALIPDDMINQDIKDSKAYKTYYDFATRKVSPRKARKYKKVASPSRKLSPVKEAKPVKKAKRFKRPAKKSTIAPTTGVVIRDTPGVSVSKKKAPAKADRSKGIEILSDVALSEAAQIKEATKRSKKDFYISQASGSGDGTDFELRVPDEQQCKTSGTDKGTNDNDDINDDDDDYDNNDDDSKNEDDDEEDDDLYKDVDVGSLGAEHEKERKGDEEMTDADQNIYEEKSYEQVVEDAHVTLTSLQKTKSSKQSSSISSDFASKFLILDNVPPVVDKVSSIMNVKNRQEESSTQEPSLFTVPETAIPETSTAHTTTVPPTITMITPLPQLTTPSPAPITVSTTTSIPLLPDFSSLFGFDQRSYTKEFEKKAQEKRKLYIDVVEKSVKHIIKDEVKSLLPQILPKVVLDFATPVIQRTITKSLENVILVKFSSQPKSTYEAVTSLTKFELKKILLDKLEISKSYRAAEDHKNLYDALVKYDHLDKDLFGLYGKLYTLKRSHEDKDKDEDPPAGPDQGLKKKKKSKVVEPSRGSKSKESKTSSSKGTKSQPKSSGKSVQAEEPVFETAGTKMPQDQGGDTEDQSNVEVTLMNDWFKKPERPSTPDPDWNATKSVDSRPPQKWISIIA</sequence>
<dbReference type="InterPro" id="IPR043502">
    <property type="entry name" value="DNA/RNA_pol_sf"/>
</dbReference>
<comment type="caution">
    <text evidence="3">The sequence shown here is derived from an EMBL/GenBank/DDBJ whole genome shotgun (WGS) entry which is preliminary data.</text>
</comment>
<protein>
    <submittedName>
        <fullName evidence="3">Retrovirus-related pol polyprotein from transposon TNT 1-94</fullName>
    </submittedName>
</protein>
<gene>
    <name evidence="3" type="ORF">Tco_0941187</name>
</gene>
<dbReference type="PANTHER" id="PTHR11439">
    <property type="entry name" value="GAG-POL-RELATED RETROTRANSPOSON"/>
    <property type="match status" value="1"/>
</dbReference>
<dbReference type="CDD" id="cd09272">
    <property type="entry name" value="RNase_HI_RT_Ty1"/>
    <property type="match status" value="1"/>
</dbReference>
<evidence type="ECO:0000256" key="1">
    <source>
        <dbReference type="SAM" id="MobiDB-lite"/>
    </source>
</evidence>
<feature type="region of interest" description="Disordered" evidence="1">
    <location>
        <begin position="913"/>
        <end position="953"/>
    </location>
</feature>
<dbReference type="PANTHER" id="PTHR11439:SF509">
    <property type="entry name" value="RNA-DIRECTED DNA POLYMERASE"/>
    <property type="match status" value="1"/>
</dbReference>
<dbReference type="Proteomes" id="UP001151760">
    <property type="component" value="Unassembled WGS sequence"/>
</dbReference>
<feature type="compositionally biased region" description="Acidic residues" evidence="1">
    <location>
        <begin position="1040"/>
        <end position="1070"/>
    </location>
</feature>
<dbReference type="Pfam" id="PF07727">
    <property type="entry name" value="RVT_2"/>
    <property type="match status" value="1"/>
</dbReference>
<dbReference type="PROSITE" id="PS50994">
    <property type="entry name" value="INTEGRASE"/>
    <property type="match status" value="1"/>
</dbReference>
<name>A0ABQ5DQB8_9ASTR</name>